<keyword evidence="4" id="KW-1185">Reference proteome</keyword>
<dbReference type="GO" id="GO:0005739">
    <property type="term" value="C:mitochondrion"/>
    <property type="evidence" value="ECO:0007669"/>
    <property type="project" value="TreeGrafter"/>
</dbReference>
<reference evidence="3" key="1">
    <citation type="journal article" date="2020" name="Fungal Divers.">
        <title>Resolving the Mortierellaceae phylogeny through synthesis of multi-gene phylogenetics and phylogenomics.</title>
        <authorList>
            <person name="Vandepol N."/>
            <person name="Liber J."/>
            <person name="Desiro A."/>
            <person name="Na H."/>
            <person name="Kennedy M."/>
            <person name="Barry K."/>
            <person name="Grigoriev I.V."/>
            <person name="Miller A.N."/>
            <person name="O'Donnell K."/>
            <person name="Stajich J.E."/>
            <person name="Bonito G."/>
        </authorList>
    </citation>
    <scope>NUCLEOTIDE SEQUENCE</scope>
    <source>
        <strain evidence="3">MES-2147</strain>
    </source>
</reference>
<organism evidence="3 4">
    <name type="scientific">Modicella reniformis</name>
    <dbReference type="NCBI Taxonomy" id="1440133"/>
    <lineage>
        <taxon>Eukaryota</taxon>
        <taxon>Fungi</taxon>
        <taxon>Fungi incertae sedis</taxon>
        <taxon>Mucoromycota</taxon>
        <taxon>Mortierellomycotina</taxon>
        <taxon>Mortierellomycetes</taxon>
        <taxon>Mortierellales</taxon>
        <taxon>Mortierellaceae</taxon>
        <taxon>Modicella</taxon>
    </lineage>
</organism>
<dbReference type="GO" id="GO:0005938">
    <property type="term" value="C:cell cortex"/>
    <property type="evidence" value="ECO:0007669"/>
    <property type="project" value="InterPro"/>
</dbReference>
<feature type="compositionally biased region" description="Low complexity" evidence="1">
    <location>
        <begin position="243"/>
        <end position="257"/>
    </location>
</feature>
<dbReference type="GO" id="GO:0005543">
    <property type="term" value="F:phospholipid binding"/>
    <property type="evidence" value="ECO:0007669"/>
    <property type="project" value="InterPro"/>
</dbReference>
<feature type="region of interest" description="Disordered" evidence="1">
    <location>
        <begin position="150"/>
        <end position="282"/>
    </location>
</feature>
<proteinExistence type="predicted"/>
<feature type="compositionally biased region" description="Basic residues" evidence="1">
    <location>
        <begin position="158"/>
        <end position="171"/>
    </location>
</feature>
<dbReference type="OrthoDB" id="2149224at2759"/>
<name>A0A9P6IMF1_9FUNG</name>
<accession>A0A9P6IMF1</accession>
<dbReference type="PANTHER" id="PTHR28190:SF1">
    <property type="entry name" value="NUCLEAR MIGRATION PROTEIN NUM1"/>
    <property type="match status" value="1"/>
</dbReference>
<dbReference type="GO" id="GO:0000226">
    <property type="term" value="P:microtubule cytoskeleton organization"/>
    <property type="evidence" value="ECO:0007669"/>
    <property type="project" value="TreeGrafter"/>
</dbReference>
<dbReference type="EMBL" id="JAAAHW010009570">
    <property type="protein sequence ID" value="KAF9938890.1"/>
    <property type="molecule type" value="Genomic_DNA"/>
</dbReference>
<comment type="caution">
    <text evidence="3">The sequence shown here is derived from an EMBL/GenBank/DDBJ whole genome shotgun (WGS) entry which is preliminary data.</text>
</comment>
<sequence>MSNGSNYDVTPTDLTMIQCITQTMIGDYLWKYTRRRMARSEKSHQRFVWVHPYNKTLHWSLTNPGAQGSREQRSKSASILGITQVVDETPNAKLPNATLVVQTTSRIVKLKAPTREKHDLWFQSISYLMSRPSTTGTELASDNQTWIEIHGNGDHHQRNQRHQRPHPHHGRSLSASSAHLGSDMSLSMRPAEKSNNSLRKKTSMARLQSVFTRTSVPKEGSSNSTPTSAVSPRTGSYSGVPHSGVTTAAATGSGNTNGHHEDGSEKSAPTSVAVASSSVGLA</sequence>
<dbReference type="InterPro" id="IPR011993">
    <property type="entry name" value="PH-like_dom_sf"/>
</dbReference>
<dbReference type="Gene3D" id="2.30.29.30">
    <property type="entry name" value="Pleckstrin-homology domain (PH domain)/Phosphotyrosine-binding domain (PTB)"/>
    <property type="match status" value="1"/>
</dbReference>
<feature type="compositionally biased region" description="Low complexity" evidence="1">
    <location>
        <begin position="267"/>
        <end position="282"/>
    </location>
</feature>
<feature type="domain" description="Pleckstrin homology" evidence="2">
    <location>
        <begin position="16"/>
        <end position="130"/>
    </location>
</feature>
<dbReference type="AlphaFoldDB" id="A0A9P6IMF1"/>
<dbReference type="GO" id="GO:0032065">
    <property type="term" value="P:maintenance of protein location in cell cortex"/>
    <property type="evidence" value="ECO:0007669"/>
    <property type="project" value="InterPro"/>
</dbReference>
<evidence type="ECO:0000313" key="3">
    <source>
        <dbReference type="EMBL" id="KAF9938890.1"/>
    </source>
</evidence>
<gene>
    <name evidence="3" type="ORF">BGZ65_011976</name>
</gene>
<dbReference type="Pfam" id="PF12814">
    <property type="entry name" value="Mcp5_PH"/>
    <property type="match status" value="1"/>
</dbReference>
<dbReference type="PANTHER" id="PTHR28190">
    <property type="entry name" value="NUCLEAR MIGRATION PROTEIN NUM1"/>
    <property type="match status" value="1"/>
</dbReference>
<protein>
    <recommendedName>
        <fullName evidence="2">Pleckstrin homology domain-containing protein</fullName>
    </recommendedName>
</protein>
<evidence type="ECO:0000259" key="2">
    <source>
        <dbReference type="Pfam" id="PF12814"/>
    </source>
</evidence>
<evidence type="ECO:0000313" key="4">
    <source>
        <dbReference type="Proteomes" id="UP000749646"/>
    </source>
</evidence>
<dbReference type="InterPro" id="IPR024774">
    <property type="entry name" value="PH_dom-Mcp5-type"/>
</dbReference>
<dbReference type="Proteomes" id="UP000749646">
    <property type="component" value="Unassembled WGS sequence"/>
</dbReference>
<feature type="compositionally biased region" description="Polar residues" evidence="1">
    <location>
        <begin position="205"/>
        <end position="237"/>
    </location>
</feature>
<dbReference type="GO" id="GO:0015631">
    <property type="term" value="F:tubulin binding"/>
    <property type="evidence" value="ECO:0007669"/>
    <property type="project" value="TreeGrafter"/>
</dbReference>
<evidence type="ECO:0000256" key="1">
    <source>
        <dbReference type="SAM" id="MobiDB-lite"/>
    </source>
</evidence>
<dbReference type="SUPFAM" id="SSF50729">
    <property type="entry name" value="PH domain-like"/>
    <property type="match status" value="1"/>
</dbReference>
<dbReference type="InterPro" id="IPR053005">
    <property type="entry name" value="Nuclear_Pos-Cytoskel_Interact"/>
</dbReference>